<dbReference type="EMBL" id="SNRW01005382">
    <property type="protein sequence ID" value="KAA6385177.1"/>
    <property type="molecule type" value="Genomic_DNA"/>
</dbReference>
<evidence type="ECO:0000313" key="2">
    <source>
        <dbReference type="Proteomes" id="UP000324800"/>
    </source>
</evidence>
<comment type="caution">
    <text evidence="1">The sequence shown here is derived from an EMBL/GenBank/DDBJ whole genome shotgun (WGS) entry which is preliminary data.</text>
</comment>
<dbReference type="AlphaFoldDB" id="A0A5J4VR66"/>
<proteinExistence type="predicted"/>
<accession>A0A5J4VR66</accession>
<sequence length="106" mass="12010">MFDCFVDQDVVSAPSDLYYSLSFENENVDDKNNFYGYVDAGGNNQNDFKQFIAMRSYSDPHQVALTPIMHYLCDTFIRITFDDNRDPQVLSMDVIGEIGGSSIRSG</sequence>
<dbReference type="Proteomes" id="UP000324800">
    <property type="component" value="Unassembled WGS sequence"/>
</dbReference>
<reference evidence="1 2" key="1">
    <citation type="submission" date="2019-03" db="EMBL/GenBank/DDBJ databases">
        <title>Single cell metagenomics reveals metabolic interactions within the superorganism composed of flagellate Streblomastix strix and complex community of Bacteroidetes bacteria on its surface.</title>
        <authorList>
            <person name="Treitli S.C."/>
            <person name="Kolisko M."/>
            <person name="Husnik F."/>
            <person name="Keeling P."/>
            <person name="Hampl V."/>
        </authorList>
    </citation>
    <scope>NUCLEOTIDE SEQUENCE [LARGE SCALE GENOMIC DNA]</scope>
    <source>
        <strain evidence="1">ST1C</strain>
    </source>
</reference>
<evidence type="ECO:0000313" key="1">
    <source>
        <dbReference type="EMBL" id="KAA6385177.1"/>
    </source>
</evidence>
<gene>
    <name evidence="1" type="ORF">EZS28_019293</name>
</gene>
<protein>
    <submittedName>
        <fullName evidence="1">Uncharacterized protein</fullName>
    </submittedName>
</protein>
<name>A0A5J4VR66_9EUKA</name>
<organism evidence="1 2">
    <name type="scientific">Streblomastix strix</name>
    <dbReference type="NCBI Taxonomy" id="222440"/>
    <lineage>
        <taxon>Eukaryota</taxon>
        <taxon>Metamonada</taxon>
        <taxon>Preaxostyla</taxon>
        <taxon>Oxymonadida</taxon>
        <taxon>Streblomastigidae</taxon>
        <taxon>Streblomastix</taxon>
    </lineage>
</organism>